<dbReference type="Proteomes" id="UP000595814">
    <property type="component" value="Chromosome"/>
</dbReference>
<organism evidence="1 2">
    <name type="scientific">Miniphocaeibacter halophilus</name>
    <dbReference type="NCBI Taxonomy" id="2931922"/>
    <lineage>
        <taxon>Bacteria</taxon>
        <taxon>Bacillati</taxon>
        <taxon>Bacillota</taxon>
        <taxon>Tissierellia</taxon>
        <taxon>Tissierellales</taxon>
        <taxon>Peptoniphilaceae</taxon>
        <taxon>Miniphocaeibacter</taxon>
    </lineage>
</organism>
<proteinExistence type="predicted"/>
<evidence type="ECO:0000313" key="1">
    <source>
        <dbReference type="EMBL" id="QQK08867.1"/>
    </source>
</evidence>
<dbReference type="EMBL" id="CP066744">
    <property type="protein sequence ID" value="QQK08867.1"/>
    <property type="molecule type" value="Genomic_DNA"/>
</dbReference>
<protein>
    <submittedName>
        <fullName evidence="1">AEC family transporter</fullName>
    </submittedName>
</protein>
<reference evidence="1 2" key="1">
    <citation type="journal article" date="2022" name="Int. J. Syst. Evol. Microbiol.">
        <title>Miniphocaeibacter halophilus sp. nov., an ammonium-tolerant acetate-producing bacterium isolated from a biogas system.</title>
        <authorList>
            <person name="Schnurer A."/>
            <person name="Singh A."/>
            <person name="Bi S."/>
            <person name="Qiao W."/>
            <person name="Westerholm M."/>
        </authorList>
    </citation>
    <scope>NUCLEOTIDE SEQUENCE [LARGE SCALE GENOMIC DNA]</scope>
    <source>
        <strain evidence="1 2">AMB_01</strain>
    </source>
</reference>
<sequence length="308" mass="33850">MSSLQSTMLVLFGVIIIGYVAGKIGIINENANMTFSTLMLYITSPLLIISSISTSESGTIPVNIFLVMAIGVITYIFLIVFARIYVKIMPLNKFELPVHEVVMVFGNVAFLGYPVFQSLLGDSAIFVSTIMNLPFNILLFSYGMYLFTKDMTTDGAKGLKSLINPGFLAAIIALVIYLTGIKVPYVLNEIFTSIGNITIPLSMLMIGSSLATIDIKYLFKDYKVLVYSVIKLVVLPVLAFIITRLIGLDTYLIKMITLNVGFPAASMVVMLATQYKKSIRSASIAVFMSTLLSVITIPLIEKYLFSLL</sequence>
<gene>
    <name evidence="1" type="ORF">JFY71_04855</name>
</gene>
<name>A0AC61MTK0_9FIRM</name>
<accession>A0AC61MTK0</accession>
<keyword evidence="2" id="KW-1185">Reference proteome</keyword>
<evidence type="ECO:0000313" key="2">
    <source>
        <dbReference type="Proteomes" id="UP000595814"/>
    </source>
</evidence>